<dbReference type="InterPro" id="IPR002081">
    <property type="entry name" value="Cryptochrome/DNA_photolyase_1"/>
</dbReference>
<reference evidence="9" key="1">
    <citation type="submission" date="2020-05" db="EMBL/GenBank/DDBJ databases">
        <authorList>
            <person name="Chiriac C."/>
            <person name="Salcher M."/>
            <person name="Ghai R."/>
            <person name="Kavagutti S V."/>
        </authorList>
    </citation>
    <scope>NUCLEOTIDE SEQUENCE</scope>
</reference>
<dbReference type="Pfam" id="PF03441">
    <property type="entry name" value="FAD_binding_7"/>
    <property type="match status" value="1"/>
</dbReference>
<feature type="compositionally biased region" description="Basic and acidic residues" evidence="4">
    <location>
        <begin position="253"/>
        <end position="264"/>
    </location>
</feature>
<dbReference type="PANTHER" id="PTHR11455">
    <property type="entry name" value="CRYPTOCHROME"/>
    <property type="match status" value="1"/>
</dbReference>
<feature type="region of interest" description="Disordered" evidence="4">
    <location>
        <begin position="242"/>
        <end position="274"/>
    </location>
</feature>
<evidence type="ECO:0000313" key="8">
    <source>
        <dbReference type="EMBL" id="CAB4577965.1"/>
    </source>
</evidence>
<protein>
    <submittedName>
        <fullName evidence="9">Unannotated protein</fullName>
    </submittedName>
</protein>
<evidence type="ECO:0000256" key="1">
    <source>
        <dbReference type="ARBA" id="ARBA00001974"/>
    </source>
</evidence>
<comment type="cofactor">
    <cofactor evidence="1">
        <name>FAD</name>
        <dbReference type="ChEBI" id="CHEBI:57692"/>
    </cofactor>
</comment>
<evidence type="ECO:0000259" key="5">
    <source>
        <dbReference type="Pfam" id="PF03441"/>
    </source>
</evidence>
<keyword evidence="3" id="KW-0274">FAD</keyword>
<dbReference type="EMBL" id="CAEZTG010000092">
    <property type="protein sequence ID" value="CAB4569061.1"/>
    <property type="molecule type" value="Genomic_DNA"/>
</dbReference>
<dbReference type="Gene3D" id="1.10.579.10">
    <property type="entry name" value="DNA Cyclobutane Dipyrimidine Photolyase, subunit A, domain 3"/>
    <property type="match status" value="1"/>
</dbReference>
<evidence type="ECO:0000256" key="2">
    <source>
        <dbReference type="ARBA" id="ARBA00022630"/>
    </source>
</evidence>
<dbReference type="Gene3D" id="1.25.40.80">
    <property type="match status" value="1"/>
</dbReference>
<evidence type="ECO:0000313" key="9">
    <source>
        <dbReference type="EMBL" id="CAB4642108.1"/>
    </source>
</evidence>
<proteinExistence type="predicted"/>
<dbReference type="AlphaFoldDB" id="A0A6J6JZZ8"/>
<dbReference type="GO" id="GO:0003677">
    <property type="term" value="F:DNA binding"/>
    <property type="evidence" value="ECO:0007669"/>
    <property type="project" value="TreeGrafter"/>
</dbReference>
<evidence type="ECO:0000256" key="3">
    <source>
        <dbReference type="ARBA" id="ARBA00022827"/>
    </source>
</evidence>
<dbReference type="EMBL" id="CAEZTR010000048">
    <property type="protein sequence ID" value="CAB4577965.1"/>
    <property type="molecule type" value="Genomic_DNA"/>
</dbReference>
<organism evidence="9">
    <name type="scientific">freshwater metagenome</name>
    <dbReference type="NCBI Taxonomy" id="449393"/>
    <lineage>
        <taxon>unclassified sequences</taxon>
        <taxon>metagenomes</taxon>
        <taxon>ecological metagenomes</taxon>
    </lineage>
</organism>
<evidence type="ECO:0000313" key="6">
    <source>
        <dbReference type="EMBL" id="CAB4550765.1"/>
    </source>
</evidence>
<dbReference type="GO" id="GO:0071949">
    <property type="term" value="F:FAD binding"/>
    <property type="evidence" value="ECO:0007669"/>
    <property type="project" value="TreeGrafter"/>
</dbReference>
<evidence type="ECO:0000313" key="7">
    <source>
        <dbReference type="EMBL" id="CAB4569061.1"/>
    </source>
</evidence>
<dbReference type="GO" id="GO:0005634">
    <property type="term" value="C:nucleus"/>
    <property type="evidence" value="ECO:0007669"/>
    <property type="project" value="TreeGrafter"/>
</dbReference>
<dbReference type="InterPro" id="IPR036134">
    <property type="entry name" value="Crypto/Photolyase_FAD-like_sf"/>
</dbReference>
<name>A0A6J6JZZ8_9ZZZZ</name>
<dbReference type="GO" id="GO:0005737">
    <property type="term" value="C:cytoplasm"/>
    <property type="evidence" value="ECO:0007669"/>
    <property type="project" value="TreeGrafter"/>
</dbReference>
<sequence length="403" mass="44977">MSETLLPIPEPGQEVQWVAQHLAHLCSDDVRRSERFVGTQAAADAALVALDLTGYAERRNEVLPVSQRGASGLSPWIRHGLLQLPRVFTAAKGSANDVRKFRDELRWQEYARHLYARLGNATGSPLRNAPVVRSTNDVEPWDRSMRCVETNLGELERDGWMVNQTRMWLASQWSVRNGADWRVGEQYFFTHLLDGSRAANRLGWQWTVGAGSSKVYGFSQSQVRRRAPELCGSCDHRDACPIGEWPDEPELAPVERDPRLRHDPNPAMTAGPAQLERSSSPEVIWLTAESLGEDDPALSAHPELPAVFVFDEPLLGGLQLSSKRLVFLTDRLAELGAERTIEIHLGDPGQVLAGKPLATTFAPVPGWRRRSRTLNLAEVHPWPWLQRPGSGSVASFSAWSNRR</sequence>
<feature type="domain" description="Cryptochrome/DNA photolyase FAD-binding" evidence="5">
    <location>
        <begin position="102"/>
        <end position="215"/>
    </location>
</feature>
<dbReference type="GO" id="GO:0032922">
    <property type="term" value="P:circadian regulation of gene expression"/>
    <property type="evidence" value="ECO:0007669"/>
    <property type="project" value="TreeGrafter"/>
</dbReference>
<dbReference type="GO" id="GO:0003904">
    <property type="term" value="F:deoxyribodipyrimidine photo-lyase activity"/>
    <property type="evidence" value="ECO:0007669"/>
    <property type="project" value="TreeGrafter"/>
</dbReference>
<dbReference type="GO" id="GO:0043153">
    <property type="term" value="P:entrainment of circadian clock by photoperiod"/>
    <property type="evidence" value="ECO:0007669"/>
    <property type="project" value="TreeGrafter"/>
</dbReference>
<dbReference type="EMBL" id="CAEZSU010000078">
    <property type="protein sequence ID" value="CAB4550765.1"/>
    <property type="molecule type" value="Genomic_DNA"/>
</dbReference>
<gene>
    <name evidence="6" type="ORF">UFOPK1495_00850</name>
    <name evidence="7" type="ORF">UFOPK1603_01047</name>
    <name evidence="8" type="ORF">UFOPK1711_00951</name>
    <name evidence="9" type="ORF">UFOPK2143_00751</name>
</gene>
<accession>A0A6J6JZZ8</accession>
<dbReference type="EMBL" id="CAEZVV010000034">
    <property type="protein sequence ID" value="CAB4642108.1"/>
    <property type="molecule type" value="Genomic_DNA"/>
</dbReference>
<dbReference type="SUPFAM" id="SSF48173">
    <property type="entry name" value="Cryptochrome/photolyase FAD-binding domain"/>
    <property type="match status" value="1"/>
</dbReference>
<dbReference type="PANTHER" id="PTHR11455:SF18">
    <property type="entry name" value="SI:CH1073-390K14.1"/>
    <property type="match status" value="1"/>
</dbReference>
<keyword evidence="2" id="KW-0285">Flavoprotein</keyword>
<dbReference type="InterPro" id="IPR005101">
    <property type="entry name" value="Cryptochr/Photolyase_FAD-bd"/>
</dbReference>
<evidence type="ECO:0000256" key="4">
    <source>
        <dbReference type="SAM" id="MobiDB-lite"/>
    </source>
</evidence>